<dbReference type="Gene3D" id="2.160.20.10">
    <property type="entry name" value="Single-stranded right-handed beta-helix, Pectin lyase-like"/>
    <property type="match status" value="1"/>
</dbReference>
<sequence>MKNSFLLSACAVALLSNMAMATSESNQGVAELASSTEPTPYSFQNPIFDSVTKAQLLESSRHTFVKLSAVPLATDVQLNALKSQLTKAIDGEQIIIPRGDYRNLGLVNISANKLTIKAQNPGQTVFSGLVQLEVTGDDVTLDSLVFTNGGPFERFGGIKLMGDNNRLVNSTFKDFNHGYPYQADENRQEYPRYLWLSIWGKNATVTHNLFEGKAKRGTLIGVQKDETPDNHVIEYNIFADMKPNQYNEFAIEHAIRYNANSWEAIRIGDSKASQYPSNTSFSHNLLVGMDGERELISVKSGNNLITGNTIFESSSMISLRHGKANHVTNNIILGNNKDLTGGIRIYDEDHVISNNYISQLSGKDGGVKGNADLRGAIVINTGIIDVEHDEVLSQQTKGKELNKQWTPKNITISHNSLINNQWGIIHGDQVHRVSLFDNAEVKDIFAGDNIHFSANIVYASRPDGVVLKTNAKYPLTRSSYNQEHYVGRLENAAKVSGFASQLPDSSNTQSAKSVGADLSKLKLITADVAGPDYVIKN</sequence>
<name>A0A9X3AQU3_9GAMM</name>
<organism evidence="2 3">
    <name type="scientific">Shewanella holmiensis</name>
    <dbReference type="NCBI Taxonomy" id="2952222"/>
    <lineage>
        <taxon>Bacteria</taxon>
        <taxon>Pseudomonadati</taxon>
        <taxon>Pseudomonadota</taxon>
        <taxon>Gammaproteobacteria</taxon>
        <taxon>Alteromonadales</taxon>
        <taxon>Shewanellaceae</taxon>
        <taxon>Shewanella</taxon>
    </lineage>
</organism>
<evidence type="ECO:0000256" key="1">
    <source>
        <dbReference type="SAM" id="SignalP"/>
    </source>
</evidence>
<protein>
    <submittedName>
        <fullName evidence="2">Polysaccharide lyase 6 family protein</fullName>
    </submittedName>
</protein>
<dbReference type="RefSeq" id="WP_261299354.1">
    <property type="nucleotide sequence ID" value="NZ_JAMTCD010000021.1"/>
</dbReference>
<evidence type="ECO:0000313" key="3">
    <source>
        <dbReference type="Proteomes" id="UP001155546"/>
    </source>
</evidence>
<keyword evidence="1" id="KW-0732">Signal</keyword>
<dbReference type="InterPro" id="IPR012334">
    <property type="entry name" value="Pectin_lyas_fold"/>
</dbReference>
<dbReference type="Proteomes" id="UP001155546">
    <property type="component" value="Unassembled WGS sequence"/>
</dbReference>
<feature type="signal peptide" evidence="1">
    <location>
        <begin position="1"/>
        <end position="21"/>
    </location>
</feature>
<comment type="caution">
    <text evidence="2">The sequence shown here is derived from an EMBL/GenBank/DDBJ whole genome shotgun (WGS) entry which is preliminary data.</text>
</comment>
<dbReference type="InterPro" id="IPR006626">
    <property type="entry name" value="PbH1"/>
</dbReference>
<proteinExistence type="predicted"/>
<dbReference type="Pfam" id="PF14592">
    <property type="entry name" value="Chondroitinas_B"/>
    <property type="match status" value="1"/>
</dbReference>
<gene>
    <name evidence="2" type="ORF">NE535_14605</name>
</gene>
<dbReference type="GO" id="GO:0016829">
    <property type="term" value="F:lyase activity"/>
    <property type="evidence" value="ECO:0007669"/>
    <property type="project" value="UniProtKB-KW"/>
</dbReference>
<reference evidence="2" key="1">
    <citation type="journal article" date="2023" name="Int. J. Syst. Evol. Microbiol.">
        <title>&lt;i&gt;Shewanella septentrionalis&lt;/i&gt; sp. nov. and &lt;i&gt;Shewanella holmiensis&lt;/i&gt; sp. nov., isolated from Baltic Sea water and sediments.</title>
        <authorList>
            <person name="Martin-Rodriguez A.J."/>
            <person name="Thorell K."/>
            <person name="Joffre E."/>
            <person name="Jensie-Markopoulos S."/>
            <person name="Moore E.R.B."/>
            <person name="Sjoling A."/>
        </authorList>
    </citation>
    <scope>NUCLEOTIDE SEQUENCE</scope>
    <source>
        <strain evidence="2">SP1S2-7</strain>
    </source>
</reference>
<dbReference type="AlphaFoldDB" id="A0A9X3AQU3"/>
<accession>A0A9X3AQU3</accession>
<dbReference type="EMBL" id="JAMTCD010000021">
    <property type="protein sequence ID" value="MCT7943006.1"/>
    <property type="molecule type" value="Genomic_DNA"/>
</dbReference>
<feature type="chain" id="PRO_5040891726" evidence="1">
    <location>
        <begin position="22"/>
        <end position="537"/>
    </location>
</feature>
<dbReference type="InterPro" id="IPR039513">
    <property type="entry name" value="PL-6"/>
</dbReference>
<dbReference type="SUPFAM" id="SSF51126">
    <property type="entry name" value="Pectin lyase-like"/>
    <property type="match status" value="1"/>
</dbReference>
<dbReference type="SMART" id="SM00710">
    <property type="entry name" value="PbH1"/>
    <property type="match status" value="6"/>
</dbReference>
<keyword evidence="3" id="KW-1185">Reference proteome</keyword>
<keyword evidence="2" id="KW-0456">Lyase</keyword>
<evidence type="ECO:0000313" key="2">
    <source>
        <dbReference type="EMBL" id="MCT7943006.1"/>
    </source>
</evidence>
<dbReference type="InterPro" id="IPR011050">
    <property type="entry name" value="Pectin_lyase_fold/virulence"/>
</dbReference>
<dbReference type="CDD" id="cd14251">
    <property type="entry name" value="PL-6"/>
    <property type="match status" value="1"/>
</dbReference>